<evidence type="ECO:0000256" key="1">
    <source>
        <dbReference type="ARBA" id="ARBA00023242"/>
    </source>
</evidence>
<dbReference type="Ensembl" id="ENSMSIT00000023782.1">
    <property type="protein sequence ID" value="ENSMSIP00000018823.1"/>
    <property type="gene ID" value="ENSMSIG00000016042.1"/>
</dbReference>
<organism evidence="2 3">
    <name type="scientific">Mus spicilegus</name>
    <name type="common">Mound-building mouse</name>
    <dbReference type="NCBI Taxonomy" id="10103"/>
    <lineage>
        <taxon>Eukaryota</taxon>
        <taxon>Metazoa</taxon>
        <taxon>Chordata</taxon>
        <taxon>Craniata</taxon>
        <taxon>Vertebrata</taxon>
        <taxon>Euteleostomi</taxon>
        <taxon>Mammalia</taxon>
        <taxon>Eutheria</taxon>
        <taxon>Euarchontoglires</taxon>
        <taxon>Glires</taxon>
        <taxon>Rodentia</taxon>
        <taxon>Myomorpha</taxon>
        <taxon>Muroidea</taxon>
        <taxon>Muridae</taxon>
        <taxon>Murinae</taxon>
        <taxon>Mus</taxon>
        <taxon>Mus</taxon>
    </lineage>
</organism>
<accession>A0A8C6HDF3</accession>
<evidence type="ECO:0000313" key="2">
    <source>
        <dbReference type="Ensembl" id="ENSMSIP00000018823.1"/>
    </source>
</evidence>
<reference evidence="2" key="2">
    <citation type="submission" date="2025-09" db="UniProtKB">
        <authorList>
            <consortium name="Ensembl"/>
        </authorList>
    </citation>
    <scope>IDENTIFICATION</scope>
</reference>
<dbReference type="GO" id="GO:0005829">
    <property type="term" value="C:cytosol"/>
    <property type="evidence" value="ECO:0007669"/>
    <property type="project" value="UniProtKB-ARBA"/>
</dbReference>
<dbReference type="Proteomes" id="UP000694415">
    <property type="component" value="Unplaced"/>
</dbReference>
<dbReference type="Gene3D" id="3.60.20.10">
    <property type="entry name" value="Glutamine Phosphoribosylpyrophosphate, subunit 1, domain 1"/>
    <property type="match status" value="1"/>
</dbReference>
<dbReference type="GO" id="GO:0051603">
    <property type="term" value="P:proteolysis involved in protein catabolic process"/>
    <property type="evidence" value="ECO:0007669"/>
    <property type="project" value="InterPro"/>
</dbReference>
<dbReference type="AlphaFoldDB" id="A0A8C6HDF3"/>
<dbReference type="Pfam" id="PF00227">
    <property type="entry name" value="Proteasome"/>
    <property type="match status" value="1"/>
</dbReference>
<dbReference type="GO" id="GO:0005654">
    <property type="term" value="C:nucleoplasm"/>
    <property type="evidence" value="ECO:0007669"/>
    <property type="project" value="UniProtKB-ARBA"/>
</dbReference>
<dbReference type="InterPro" id="IPR001353">
    <property type="entry name" value="Proteasome_sua/b"/>
</dbReference>
<protein>
    <submittedName>
        <fullName evidence="2">Uncharacterized protein</fullName>
    </submittedName>
</protein>
<keyword evidence="1" id="KW-0539">Nucleus</keyword>
<keyword evidence="3" id="KW-1185">Reference proteome</keyword>
<dbReference type="InterPro" id="IPR029055">
    <property type="entry name" value="Ntn_hydrolases_N"/>
</dbReference>
<evidence type="ECO:0000313" key="3">
    <source>
        <dbReference type="Proteomes" id="UP000694415"/>
    </source>
</evidence>
<reference evidence="2" key="1">
    <citation type="submission" date="2025-08" db="UniProtKB">
        <authorList>
            <consortium name="Ensembl"/>
        </authorList>
    </citation>
    <scope>IDENTIFICATION</scope>
</reference>
<sequence length="150" mass="16512">MPSSGITSSSEAVSRRYDSRTTVLFPEAIGHAGTCLGILANDGVLLAVERCNSHKLLDGVGWVFVCLFVFFWKVAKLNEDMACSVAGTTPDAKVLTNSLLRGIYSSNRSQFHLTKNQEEGEGKSQQKGRGWKGEIDKIVDFITPERHQFC</sequence>
<dbReference type="GO" id="GO:0005839">
    <property type="term" value="C:proteasome core complex"/>
    <property type="evidence" value="ECO:0007669"/>
    <property type="project" value="InterPro"/>
</dbReference>
<proteinExistence type="predicted"/>
<name>A0A8C6HDF3_MUSSI</name>
<dbReference type="SUPFAM" id="SSF56235">
    <property type="entry name" value="N-terminal nucleophile aminohydrolases (Ntn hydrolases)"/>
    <property type="match status" value="1"/>
</dbReference>